<dbReference type="InterPro" id="IPR002034">
    <property type="entry name" value="AIPM/Hcit_synth_CS"/>
</dbReference>
<dbReference type="InterPro" id="IPR036230">
    <property type="entry name" value="LeuA_allosteric_dom_sf"/>
</dbReference>
<evidence type="ECO:0000313" key="11">
    <source>
        <dbReference type="EMBL" id="MBE1203199.1"/>
    </source>
</evidence>
<keyword evidence="4" id="KW-0412">Isoleucine biosynthesis</keyword>
<evidence type="ECO:0000256" key="8">
    <source>
        <dbReference type="NCBIfam" id="TIGR00977"/>
    </source>
</evidence>
<dbReference type="CDD" id="cd07941">
    <property type="entry name" value="DRE_TIM_LeuA3"/>
    <property type="match status" value="1"/>
</dbReference>
<dbReference type="InterPro" id="IPR054691">
    <property type="entry name" value="LeuA/HCS_post-cat"/>
</dbReference>
<keyword evidence="3" id="KW-0028">Amino-acid biosynthesis</keyword>
<comment type="catalytic activity">
    <reaction evidence="7">
        <text>pyruvate + acetyl-CoA + H2O = (3R)-citramalate + CoA + H(+)</text>
        <dbReference type="Rhea" id="RHEA:19045"/>
        <dbReference type="ChEBI" id="CHEBI:15361"/>
        <dbReference type="ChEBI" id="CHEBI:15377"/>
        <dbReference type="ChEBI" id="CHEBI:15378"/>
        <dbReference type="ChEBI" id="CHEBI:30934"/>
        <dbReference type="ChEBI" id="CHEBI:57287"/>
        <dbReference type="ChEBI" id="CHEBI:57288"/>
        <dbReference type="EC" id="2.3.3.21"/>
    </reaction>
</comment>
<evidence type="ECO:0000256" key="7">
    <source>
        <dbReference type="ARBA" id="ARBA00048263"/>
    </source>
</evidence>
<comment type="caution">
    <text evidence="11">The sequence shown here is derived from an EMBL/GenBank/DDBJ whole genome shotgun (WGS) entry which is preliminary data.</text>
</comment>
<keyword evidence="5 9" id="KW-0808">Transferase</keyword>
<gene>
    <name evidence="11" type="ORF">IHE39_02725</name>
</gene>
<dbReference type="SUPFAM" id="SSF51569">
    <property type="entry name" value="Aldolase"/>
    <property type="match status" value="1"/>
</dbReference>
<dbReference type="SMART" id="SM00917">
    <property type="entry name" value="LeuA_dimer"/>
    <property type="match status" value="1"/>
</dbReference>
<sequence>MTMARERIYLFDTTLRDGQQTPGIDFSVEDKIAIAAMLDEFGLDYVEGGYPGANPTDTAFFQEKRTKRAKFVAFGMTKRAGVSASNDPGLATLLQAKSDGICYVAKSWDYHVRVALGVTNEENLESIRASVEAAGAAGKEPMVDCEHFFDGFKANPDYALACATTAYDAGARWVVLCDTNGGTQPSEVREIVAKVIASGIPGAHLGIHAHDDTGQAVANSLAAIEAGVRQVQGTINGIGERCGNANLVTIIPTLALKPHFAQRFETGVSGEALAGISRLSRAFDELLNRAPEAQSPYVGASAFATKAGIHASAIVKEPKTYEHVPPETVGNRRKVMVSDQGGKANFIAELRRRGIDVPKDDRRLDSLIAVVKEREAEGYAYEGADASFELLARSMLHSVPEFFRVTSFRCLVERRFDANGNLKTVSEAVVKVMVDGEEKMSVAEGDGPINALDIALRKDLGKFQDEIGDLELVDYKVRILNGGTEAITRVLIESHDSTGARWWTVGVSTNIIDASFQALMDSIIYKLMKNREMAGLVAAE</sequence>
<evidence type="ECO:0000256" key="6">
    <source>
        <dbReference type="ARBA" id="ARBA00023304"/>
    </source>
</evidence>
<accession>A0ABR9GHS7</accession>
<dbReference type="InterPro" id="IPR013709">
    <property type="entry name" value="2-isopropylmalate_synth_dimer"/>
</dbReference>
<dbReference type="Pfam" id="PF08502">
    <property type="entry name" value="LeuA_dimer"/>
    <property type="match status" value="1"/>
</dbReference>
<dbReference type="InterPro" id="IPR013785">
    <property type="entry name" value="Aldolase_TIM"/>
</dbReference>
<evidence type="ECO:0000259" key="10">
    <source>
        <dbReference type="PROSITE" id="PS50991"/>
    </source>
</evidence>
<dbReference type="Gene3D" id="3.30.160.270">
    <property type="match status" value="1"/>
</dbReference>
<keyword evidence="12" id="KW-1185">Reference proteome</keyword>
<feature type="domain" description="Pyruvate carboxyltransferase" evidence="10">
    <location>
        <begin position="8"/>
        <end position="274"/>
    </location>
</feature>
<keyword evidence="6" id="KW-0100">Branched-chain amino acid biosynthesis</keyword>
<dbReference type="InterPro" id="IPR005675">
    <property type="entry name" value="Citramal_synthase"/>
</dbReference>
<evidence type="ECO:0000256" key="4">
    <source>
        <dbReference type="ARBA" id="ARBA00022624"/>
    </source>
</evidence>
<dbReference type="PROSITE" id="PS50991">
    <property type="entry name" value="PYR_CT"/>
    <property type="match status" value="1"/>
</dbReference>
<dbReference type="NCBIfam" id="TIGR00977">
    <property type="entry name" value="citramal_synth"/>
    <property type="match status" value="1"/>
</dbReference>
<dbReference type="PROSITE" id="PS00815">
    <property type="entry name" value="AIPM_HOMOCIT_SYNTH_1"/>
    <property type="match status" value="1"/>
</dbReference>
<comment type="similarity">
    <text evidence="2 9">Belongs to the alpha-IPM synthase/homocitrate synthase family.</text>
</comment>
<evidence type="ECO:0000256" key="9">
    <source>
        <dbReference type="RuleBase" id="RU003523"/>
    </source>
</evidence>
<evidence type="ECO:0000313" key="12">
    <source>
        <dbReference type="Proteomes" id="UP000598227"/>
    </source>
</evidence>
<organism evidence="11 12">
    <name type="scientific">Aminobacter carboxidus</name>
    <dbReference type="NCBI Taxonomy" id="376165"/>
    <lineage>
        <taxon>Bacteria</taxon>
        <taxon>Pseudomonadati</taxon>
        <taxon>Pseudomonadota</taxon>
        <taxon>Alphaproteobacteria</taxon>
        <taxon>Hyphomicrobiales</taxon>
        <taxon>Phyllobacteriaceae</taxon>
        <taxon>Aminobacter</taxon>
    </lineage>
</organism>
<dbReference type="InterPro" id="IPR000891">
    <property type="entry name" value="PYR_CT"/>
</dbReference>
<dbReference type="Gene3D" id="3.20.20.70">
    <property type="entry name" value="Aldolase class I"/>
    <property type="match status" value="1"/>
</dbReference>
<name>A0ABR9GHS7_9HYPH</name>
<proteinExistence type="inferred from homology"/>
<dbReference type="PROSITE" id="PS00816">
    <property type="entry name" value="AIPM_HOMOCIT_SYNTH_2"/>
    <property type="match status" value="1"/>
</dbReference>
<evidence type="ECO:0000256" key="2">
    <source>
        <dbReference type="ARBA" id="ARBA00006154"/>
    </source>
</evidence>
<dbReference type="PANTHER" id="PTHR43538">
    <property type="entry name" value="ALPHA-IPM SYNTHASE/HOMOCITRATE SYNTHASE"/>
    <property type="match status" value="1"/>
</dbReference>
<comment type="pathway">
    <text evidence="1">Amino-acid biosynthesis; L-isoleucine biosynthesis; 2-oxobutanoate from pyruvate: step 1/3.</text>
</comment>
<dbReference type="EC" id="2.3.3.21" evidence="8"/>
<protein>
    <recommendedName>
        <fullName evidence="8">Citramalate synthase</fullName>
        <ecNumber evidence="8">2.3.3.21</ecNumber>
    </recommendedName>
</protein>
<evidence type="ECO:0000256" key="3">
    <source>
        <dbReference type="ARBA" id="ARBA00022605"/>
    </source>
</evidence>
<dbReference type="PANTHER" id="PTHR43538:SF1">
    <property type="entry name" value="(R)-CITRAMALATE SYNTHASE"/>
    <property type="match status" value="1"/>
</dbReference>
<dbReference type="EMBL" id="JACZEP010000001">
    <property type="protein sequence ID" value="MBE1203199.1"/>
    <property type="molecule type" value="Genomic_DNA"/>
</dbReference>
<reference evidence="11 12" key="1">
    <citation type="submission" date="2020-09" db="EMBL/GenBank/DDBJ databases">
        <title>Draft Genome Sequence of Aminobacter carboxidus type strain DSM 1086, a soil Gram-negative carboxydobacterium.</title>
        <authorList>
            <person name="Turrini P."/>
            <person name="Tescari M."/>
            <person name="Artuso I."/>
            <person name="Lugli G.A."/>
            <person name="Frangipani E."/>
            <person name="Ventura M."/>
            <person name="Visca P."/>
        </authorList>
    </citation>
    <scope>NUCLEOTIDE SEQUENCE [LARGE SCALE GENOMIC DNA]</scope>
    <source>
        <strain evidence="11 12">DSM 1086</strain>
    </source>
</reference>
<dbReference type="Gene3D" id="1.10.238.260">
    <property type="match status" value="1"/>
</dbReference>
<dbReference type="Proteomes" id="UP000598227">
    <property type="component" value="Unassembled WGS sequence"/>
</dbReference>
<dbReference type="SUPFAM" id="SSF110921">
    <property type="entry name" value="2-isopropylmalate synthase LeuA, allosteric (dimerisation) domain"/>
    <property type="match status" value="1"/>
</dbReference>
<dbReference type="Pfam" id="PF00682">
    <property type="entry name" value="HMGL-like"/>
    <property type="match status" value="1"/>
</dbReference>
<evidence type="ECO:0000256" key="5">
    <source>
        <dbReference type="ARBA" id="ARBA00022679"/>
    </source>
</evidence>
<evidence type="ECO:0000256" key="1">
    <source>
        <dbReference type="ARBA" id="ARBA00004743"/>
    </source>
</evidence>
<dbReference type="Pfam" id="PF22617">
    <property type="entry name" value="HCS_D2"/>
    <property type="match status" value="1"/>
</dbReference>
<dbReference type="RefSeq" id="WP_192565427.1">
    <property type="nucleotide sequence ID" value="NZ_JACZEP010000001.1"/>
</dbReference>